<accession>A0A5R9KSY7</accession>
<dbReference type="EMBL" id="VCEJ01000005">
    <property type="protein sequence ID" value="TLU99249.1"/>
    <property type="molecule type" value="Genomic_DNA"/>
</dbReference>
<reference evidence="3 4" key="1">
    <citation type="submission" date="2019-05" db="EMBL/GenBank/DDBJ databases">
        <authorList>
            <person name="Qu J.-H."/>
        </authorList>
    </citation>
    <scope>NUCLEOTIDE SEQUENCE [LARGE SCALE GENOMIC DNA]</scope>
    <source>
        <strain evidence="3 4">T17</strain>
    </source>
</reference>
<keyword evidence="2" id="KW-1133">Transmembrane helix</keyword>
<protein>
    <submittedName>
        <fullName evidence="3">Uncharacterized protein</fullName>
    </submittedName>
</protein>
<proteinExistence type="predicted"/>
<feature type="region of interest" description="Disordered" evidence="1">
    <location>
        <begin position="57"/>
        <end position="79"/>
    </location>
</feature>
<feature type="transmembrane region" description="Helical" evidence="2">
    <location>
        <begin position="32"/>
        <end position="52"/>
    </location>
</feature>
<keyword evidence="2" id="KW-0812">Transmembrane</keyword>
<keyword evidence="4" id="KW-1185">Reference proteome</keyword>
<evidence type="ECO:0000256" key="1">
    <source>
        <dbReference type="SAM" id="MobiDB-lite"/>
    </source>
</evidence>
<name>A0A5R9KSY7_9BACT</name>
<gene>
    <name evidence="3" type="ORF">FEN17_22020</name>
</gene>
<dbReference type="Proteomes" id="UP000306402">
    <property type="component" value="Unassembled WGS sequence"/>
</dbReference>
<evidence type="ECO:0000256" key="2">
    <source>
        <dbReference type="SAM" id="Phobius"/>
    </source>
</evidence>
<dbReference type="AlphaFoldDB" id="A0A5R9KSY7"/>
<organism evidence="3 4">
    <name type="scientific">Dyadobacter luticola</name>
    <dbReference type="NCBI Taxonomy" id="1979387"/>
    <lineage>
        <taxon>Bacteria</taxon>
        <taxon>Pseudomonadati</taxon>
        <taxon>Bacteroidota</taxon>
        <taxon>Cytophagia</taxon>
        <taxon>Cytophagales</taxon>
        <taxon>Spirosomataceae</taxon>
        <taxon>Dyadobacter</taxon>
    </lineage>
</organism>
<evidence type="ECO:0000313" key="3">
    <source>
        <dbReference type="EMBL" id="TLU99249.1"/>
    </source>
</evidence>
<keyword evidence="2" id="KW-0472">Membrane</keyword>
<comment type="caution">
    <text evidence="3">The sequence shown here is derived from an EMBL/GenBank/DDBJ whole genome shotgun (WGS) entry which is preliminary data.</text>
</comment>
<sequence>MNSKLMRTILLALTLGFFAVWALEFRRAGLLESYWLLLVSIVCLLIFQFVRLKASMSAGAKQQKEVAPTRQIATKKPKK</sequence>
<evidence type="ECO:0000313" key="4">
    <source>
        <dbReference type="Proteomes" id="UP000306402"/>
    </source>
</evidence>